<evidence type="ECO:0000259" key="5">
    <source>
        <dbReference type="PROSITE" id="PS50830"/>
    </source>
</evidence>
<evidence type="ECO:0000256" key="1">
    <source>
        <dbReference type="ARBA" id="ARBA00022722"/>
    </source>
</evidence>
<dbReference type="SUPFAM" id="SSF50199">
    <property type="entry name" value="Staphylococcal nuclease"/>
    <property type="match status" value="1"/>
</dbReference>
<dbReference type="EMBL" id="FOZK01000001">
    <property type="protein sequence ID" value="SFR89582.1"/>
    <property type="molecule type" value="Genomic_DNA"/>
</dbReference>
<keyword evidence="8" id="KW-1185">Reference proteome</keyword>
<organism evidence="7 8">
    <name type="scientific">Halomicrobium zhouii</name>
    <dbReference type="NCBI Taxonomy" id="767519"/>
    <lineage>
        <taxon>Archaea</taxon>
        <taxon>Methanobacteriati</taxon>
        <taxon>Methanobacteriota</taxon>
        <taxon>Stenosarchaea group</taxon>
        <taxon>Halobacteria</taxon>
        <taxon>Halobacteriales</taxon>
        <taxon>Haloarculaceae</taxon>
        <taxon>Halomicrobium</taxon>
    </lineage>
</organism>
<dbReference type="PROSITE" id="PS01123">
    <property type="entry name" value="TNASE_1"/>
    <property type="match status" value="1"/>
</dbReference>
<dbReference type="PANTHER" id="PTHR12302">
    <property type="entry name" value="EBNA2 BINDING PROTEIN P100"/>
    <property type="match status" value="1"/>
</dbReference>
<dbReference type="Gene3D" id="2.40.50.90">
    <property type="match status" value="1"/>
</dbReference>
<dbReference type="GO" id="GO:0003676">
    <property type="term" value="F:nucleic acid binding"/>
    <property type="evidence" value="ECO:0007669"/>
    <property type="project" value="InterPro"/>
</dbReference>
<dbReference type="OrthoDB" id="3327at2157"/>
<dbReference type="RefSeq" id="WP_089813827.1">
    <property type="nucleotide sequence ID" value="NZ_FOZK01000001.1"/>
</dbReference>
<dbReference type="Pfam" id="PF00932">
    <property type="entry name" value="LTD"/>
    <property type="match status" value="1"/>
</dbReference>
<dbReference type="PROSITE" id="PS50830">
    <property type="entry name" value="TNASE_3"/>
    <property type="match status" value="1"/>
</dbReference>
<dbReference type="GO" id="GO:0004519">
    <property type="term" value="F:endonuclease activity"/>
    <property type="evidence" value="ECO:0007669"/>
    <property type="project" value="UniProtKB-KW"/>
</dbReference>
<name>A0A1I6KEC4_9EURY</name>
<feature type="domain" description="LTD" evidence="6">
    <location>
        <begin position="210"/>
        <end position="326"/>
    </location>
</feature>
<evidence type="ECO:0000259" key="6">
    <source>
        <dbReference type="PROSITE" id="PS51841"/>
    </source>
</evidence>
<dbReference type="STRING" id="767519.SAMN05216559_0654"/>
<dbReference type="AlphaFoldDB" id="A0A1I6KEC4"/>
<keyword evidence="2" id="KW-0255">Endonuclease</keyword>
<dbReference type="PROSITE" id="PS51841">
    <property type="entry name" value="LTD"/>
    <property type="match status" value="1"/>
</dbReference>
<dbReference type="InterPro" id="IPR035437">
    <property type="entry name" value="SNase_OB-fold_sf"/>
</dbReference>
<keyword evidence="1" id="KW-0540">Nuclease</keyword>
<sequence length="326" mass="34310">MDRRRRRRRRHTLVLLVTLAVALSGCGAVSVPTEGPPSGPDVTASPAAPNATGDPGVPADGDSRAATVTRVVDGDTVEVSYPDGSTDAVRLVGVDAPETRGETNPAEFEGVPDNESGRACLADAGDRASTTLTEWVDGADVTLVVDPETDTRDQYDRLLAYVVRDDANLNYQLVARGYARVYDTSFTRADSFYAAESDARQASLGVWQCADPASRSASDGLDVRVVADAPGNDNENLNGEFVVLTNDGDESLDIGGWTVGDEAGREYTFPDGASVAAGGSVRLYSGSGTDNETAYFWAANGAVWNNDGDAVTVRNEDGAVVARESY</sequence>
<evidence type="ECO:0000256" key="4">
    <source>
        <dbReference type="SAM" id="MobiDB-lite"/>
    </source>
</evidence>
<dbReference type="InterPro" id="IPR002071">
    <property type="entry name" value="Thermonucl_AS"/>
</dbReference>
<dbReference type="SMART" id="SM00318">
    <property type="entry name" value="SNc"/>
    <property type="match status" value="1"/>
</dbReference>
<dbReference type="GO" id="GO:0016787">
    <property type="term" value="F:hydrolase activity"/>
    <property type="evidence" value="ECO:0007669"/>
    <property type="project" value="UniProtKB-KW"/>
</dbReference>
<feature type="domain" description="TNase-like" evidence="5">
    <location>
        <begin position="62"/>
        <end position="209"/>
    </location>
</feature>
<dbReference type="PANTHER" id="PTHR12302:SF3">
    <property type="entry name" value="SERINE_THREONINE-PROTEIN KINASE 31"/>
    <property type="match status" value="1"/>
</dbReference>
<proteinExistence type="predicted"/>
<accession>A0A1I6KEC4</accession>
<dbReference type="InterPro" id="IPR001322">
    <property type="entry name" value="Lamin_tail_dom"/>
</dbReference>
<protein>
    <submittedName>
        <fullName evidence="7">Micrococcal nuclease</fullName>
    </submittedName>
</protein>
<evidence type="ECO:0000313" key="8">
    <source>
        <dbReference type="Proteomes" id="UP000199062"/>
    </source>
</evidence>
<dbReference type="InterPro" id="IPR036415">
    <property type="entry name" value="Lamin_tail_dom_sf"/>
</dbReference>
<dbReference type="Gene3D" id="2.60.40.1260">
    <property type="entry name" value="Lamin Tail domain"/>
    <property type="match status" value="1"/>
</dbReference>
<dbReference type="PROSITE" id="PS51257">
    <property type="entry name" value="PROKAR_LIPOPROTEIN"/>
    <property type="match status" value="1"/>
</dbReference>
<feature type="region of interest" description="Disordered" evidence="4">
    <location>
        <begin position="31"/>
        <end position="62"/>
    </location>
</feature>
<keyword evidence="3" id="KW-0378">Hydrolase</keyword>
<gene>
    <name evidence="7" type="ORF">SAMN05216559_0654</name>
</gene>
<reference evidence="7 8" key="1">
    <citation type="submission" date="2016-10" db="EMBL/GenBank/DDBJ databases">
        <authorList>
            <person name="de Groot N.N."/>
        </authorList>
    </citation>
    <scope>NUCLEOTIDE SEQUENCE [LARGE SCALE GENOMIC DNA]</scope>
    <source>
        <strain evidence="7 8">CGMCC 1.10457</strain>
    </source>
</reference>
<dbReference type="Proteomes" id="UP000199062">
    <property type="component" value="Unassembled WGS sequence"/>
</dbReference>
<dbReference type="InterPro" id="IPR016071">
    <property type="entry name" value="Staphylococal_nuclease_OB-fold"/>
</dbReference>
<evidence type="ECO:0000256" key="3">
    <source>
        <dbReference type="ARBA" id="ARBA00022801"/>
    </source>
</evidence>
<dbReference type="SUPFAM" id="SSF74853">
    <property type="entry name" value="Lamin A/C globular tail domain"/>
    <property type="match status" value="1"/>
</dbReference>
<evidence type="ECO:0000313" key="7">
    <source>
        <dbReference type="EMBL" id="SFR89582.1"/>
    </source>
</evidence>
<evidence type="ECO:0000256" key="2">
    <source>
        <dbReference type="ARBA" id="ARBA00022759"/>
    </source>
</evidence>
<dbReference type="Pfam" id="PF00565">
    <property type="entry name" value="SNase"/>
    <property type="match status" value="1"/>
</dbReference>